<feature type="region of interest" description="Disordered" evidence="1">
    <location>
        <begin position="1"/>
        <end position="31"/>
    </location>
</feature>
<dbReference type="Proteomes" id="UP000184330">
    <property type="component" value="Unassembled WGS sequence"/>
</dbReference>
<evidence type="ECO:0000313" key="4">
    <source>
        <dbReference type="Proteomes" id="UP000184330"/>
    </source>
</evidence>
<dbReference type="PANTHER" id="PTHR35910">
    <property type="entry name" value="2EXR DOMAIN-CONTAINING PROTEIN"/>
    <property type="match status" value="1"/>
</dbReference>
<accession>A0A1L7XDC8</accession>
<dbReference type="OrthoDB" id="3557569at2759"/>
<dbReference type="PANTHER" id="PTHR35910:SF6">
    <property type="entry name" value="2EXR DOMAIN-CONTAINING PROTEIN"/>
    <property type="match status" value="1"/>
</dbReference>
<dbReference type="Pfam" id="PF20150">
    <property type="entry name" value="2EXR"/>
    <property type="match status" value="1"/>
</dbReference>
<dbReference type="AlphaFoldDB" id="A0A1L7XDC8"/>
<feature type="domain" description="2EXR" evidence="2">
    <location>
        <begin position="37"/>
        <end position="170"/>
    </location>
</feature>
<protein>
    <recommendedName>
        <fullName evidence="2">2EXR domain-containing protein</fullName>
    </recommendedName>
</protein>
<name>A0A1L7XDC8_9HELO</name>
<dbReference type="InterPro" id="IPR045518">
    <property type="entry name" value="2EXR"/>
</dbReference>
<gene>
    <name evidence="3" type="ORF">PAC_12920</name>
</gene>
<evidence type="ECO:0000313" key="3">
    <source>
        <dbReference type="EMBL" id="CZR63023.1"/>
    </source>
</evidence>
<proteinExistence type="predicted"/>
<organism evidence="3 4">
    <name type="scientific">Phialocephala subalpina</name>
    <dbReference type="NCBI Taxonomy" id="576137"/>
    <lineage>
        <taxon>Eukaryota</taxon>
        <taxon>Fungi</taxon>
        <taxon>Dikarya</taxon>
        <taxon>Ascomycota</taxon>
        <taxon>Pezizomycotina</taxon>
        <taxon>Leotiomycetes</taxon>
        <taxon>Helotiales</taxon>
        <taxon>Mollisiaceae</taxon>
        <taxon>Phialocephala</taxon>
        <taxon>Phialocephala fortinii species complex</taxon>
    </lineage>
</organism>
<evidence type="ECO:0000259" key="2">
    <source>
        <dbReference type="Pfam" id="PF20150"/>
    </source>
</evidence>
<keyword evidence="4" id="KW-1185">Reference proteome</keyword>
<reference evidence="3 4" key="1">
    <citation type="submission" date="2016-03" db="EMBL/GenBank/DDBJ databases">
        <authorList>
            <person name="Ploux O."/>
        </authorList>
    </citation>
    <scope>NUCLEOTIDE SEQUENCE [LARGE SCALE GENOMIC DNA]</scope>
    <source>
        <strain evidence="3 4">UAMH 11012</strain>
    </source>
</reference>
<dbReference type="EMBL" id="FJOG01000022">
    <property type="protein sequence ID" value="CZR63023.1"/>
    <property type="molecule type" value="Genomic_DNA"/>
</dbReference>
<evidence type="ECO:0000256" key="1">
    <source>
        <dbReference type="SAM" id="MobiDB-lite"/>
    </source>
</evidence>
<sequence>MASNDNLAAGVEARRDGTSKSKTTSATSNTGLEPPRFTIFSKLPKEIRLMIWDAALPGPRIVKIEQKRLCMTIGDWEEKNNAIWPPYEGDDKQTVKERRHVRYEAAACSGLEECKYKETNMIGIACRNPIPDVFLSCREAYSVVAKLYKRSFASEHSIPETYFNFELDVLYLDWLNLKNHALDDWPEQFHHSDGPLQVRGWNAFRNEDAEDLRKVERLAIRVPLPLRTLGATGVYIRRICEGDLAALLRTFQGVKELYLVLQDYREDEVQHSQDRHSTFCLMDAFDVDEAIRSYQNFVYNSEEEYYKAAGEAGRIKMPDVVGIRGALIDEDEMKALQEGDGSWTLPRIEEKIIVPHHVRVEFEEAEKSCEAMVEELQDRIYSETEEYDDGEDLEWDGRY</sequence>